<accession>A0A831ZZZ4</accession>
<reference evidence="3" key="1">
    <citation type="journal article" date="2020" name="mSystems">
        <title>Genome- and Community-Level Interaction Insights into Carbon Utilization and Element Cycling Functions of Hydrothermarchaeota in Hydrothermal Sediment.</title>
        <authorList>
            <person name="Zhou Z."/>
            <person name="Liu Y."/>
            <person name="Xu W."/>
            <person name="Pan J."/>
            <person name="Luo Z.H."/>
            <person name="Li M."/>
        </authorList>
    </citation>
    <scope>NUCLEOTIDE SEQUENCE [LARGE SCALE GENOMIC DNA]</scope>
    <source>
        <strain evidence="3">SpSt-456</strain>
    </source>
</reference>
<feature type="chain" id="PRO_5032841585" evidence="1">
    <location>
        <begin position="18"/>
        <end position="80"/>
    </location>
</feature>
<dbReference type="InterPro" id="IPR007029">
    <property type="entry name" value="YHS_dom"/>
</dbReference>
<dbReference type="InterPro" id="IPR009078">
    <property type="entry name" value="Ferritin-like_SF"/>
</dbReference>
<sequence length="80" mass="8651">MALMFALAVLGTGLAAAGGQAQKKCPVMGGPINKDIYVDYQGKRIYFCCPACPEEFKKDPDKYLKKLEAEGVILEKAPTP</sequence>
<organism evidence="3">
    <name type="scientific">Desulfacinum infernum</name>
    <dbReference type="NCBI Taxonomy" id="35837"/>
    <lineage>
        <taxon>Bacteria</taxon>
        <taxon>Pseudomonadati</taxon>
        <taxon>Thermodesulfobacteriota</taxon>
        <taxon>Syntrophobacteria</taxon>
        <taxon>Syntrophobacterales</taxon>
        <taxon>Syntrophobacteraceae</taxon>
        <taxon>Desulfacinum</taxon>
    </lineage>
</organism>
<name>A0A831ZZZ4_9BACT</name>
<dbReference type="Pfam" id="PF04945">
    <property type="entry name" value="YHS"/>
    <property type="match status" value="1"/>
</dbReference>
<comment type="caution">
    <text evidence="3">The sequence shown here is derived from an EMBL/GenBank/DDBJ whole genome shotgun (WGS) entry which is preliminary data.</text>
</comment>
<dbReference type="GO" id="GO:0016491">
    <property type="term" value="F:oxidoreductase activity"/>
    <property type="evidence" value="ECO:0007669"/>
    <property type="project" value="InterPro"/>
</dbReference>
<dbReference type="Gene3D" id="1.10.620.20">
    <property type="entry name" value="Ribonucleotide Reductase, subunit A"/>
    <property type="match status" value="1"/>
</dbReference>
<proteinExistence type="predicted"/>
<dbReference type="SUPFAM" id="SSF47240">
    <property type="entry name" value="Ferritin-like"/>
    <property type="match status" value="1"/>
</dbReference>
<feature type="signal peptide" evidence="1">
    <location>
        <begin position="1"/>
        <end position="17"/>
    </location>
</feature>
<protein>
    <submittedName>
        <fullName evidence="3">YHS domain-containing protein</fullName>
    </submittedName>
</protein>
<gene>
    <name evidence="3" type="ORF">ENS06_06950</name>
</gene>
<evidence type="ECO:0000313" key="3">
    <source>
        <dbReference type="EMBL" id="HFK97048.1"/>
    </source>
</evidence>
<feature type="domain" description="YHS" evidence="2">
    <location>
        <begin position="26"/>
        <end position="65"/>
    </location>
</feature>
<keyword evidence="1" id="KW-0732">Signal</keyword>
<dbReference type="AlphaFoldDB" id="A0A831ZZZ4"/>
<evidence type="ECO:0000259" key="2">
    <source>
        <dbReference type="Pfam" id="PF04945"/>
    </source>
</evidence>
<evidence type="ECO:0000256" key="1">
    <source>
        <dbReference type="SAM" id="SignalP"/>
    </source>
</evidence>
<dbReference type="EMBL" id="DSTK01000021">
    <property type="protein sequence ID" value="HFK97048.1"/>
    <property type="molecule type" value="Genomic_DNA"/>
</dbReference>
<dbReference type="InterPro" id="IPR012348">
    <property type="entry name" value="RNR-like"/>
</dbReference>